<feature type="transmembrane region" description="Helical" evidence="1">
    <location>
        <begin position="250"/>
        <end position="272"/>
    </location>
</feature>
<keyword evidence="1" id="KW-0472">Membrane</keyword>
<keyword evidence="1" id="KW-0812">Transmembrane</keyword>
<dbReference type="EMBL" id="CAUYUJ010000442">
    <property type="protein sequence ID" value="CAK0790527.1"/>
    <property type="molecule type" value="Genomic_DNA"/>
</dbReference>
<evidence type="ECO:0000313" key="3">
    <source>
        <dbReference type="Proteomes" id="UP001189429"/>
    </source>
</evidence>
<dbReference type="Proteomes" id="UP001189429">
    <property type="component" value="Unassembled WGS sequence"/>
</dbReference>
<evidence type="ECO:0000313" key="2">
    <source>
        <dbReference type="EMBL" id="CAK0790527.1"/>
    </source>
</evidence>
<protein>
    <submittedName>
        <fullName evidence="2">Uncharacterized protein</fullName>
    </submittedName>
</protein>
<keyword evidence="1" id="KW-1133">Transmembrane helix</keyword>
<accession>A0ABN9PGN6</accession>
<sequence>MATLDDGYTEWFDMFGQKADVILLCGVALALIGTCAFMYEMYSLVGRYPDQPPAWATFENLIKHFPNSQKMTCLDFYLGSDLICLALLPELKSRSRAFLFFTGLTCICLIVVIGFGHVCPHVCRMIRKRPAANATEFRGDTIFLDFTVPMSEVCVKALAQISLFSVYVVGLYDALIRPTVDISLTYWAISIVAVQFYMFNADPQTSRSTYISSAHLIEEVFSRGREHTCFVRTGEAEWIRPPRPSMILRCILHFVVNGVGFVLIWLTVPLLVSYSESPLDYLMNLFAVTFLTQLDDATEAQTFQIRFQIGCDNVPCSIEERRPRKQMLSEHRRSATIPSIESGTAESELESLRHRLAVLEAKFGSS</sequence>
<name>A0ABN9PGN6_9DINO</name>
<reference evidence="2" key="1">
    <citation type="submission" date="2023-10" db="EMBL/GenBank/DDBJ databases">
        <authorList>
            <person name="Chen Y."/>
            <person name="Shah S."/>
            <person name="Dougan E. K."/>
            <person name="Thang M."/>
            <person name="Chan C."/>
        </authorList>
    </citation>
    <scope>NUCLEOTIDE SEQUENCE [LARGE SCALE GENOMIC DNA]</scope>
</reference>
<proteinExistence type="predicted"/>
<comment type="caution">
    <text evidence="2">The sequence shown here is derived from an EMBL/GenBank/DDBJ whole genome shotgun (WGS) entry which is preliminary data.</text>
</comment>
<organism evidence="2 3">
    <name type="scientific">Prorocentrum cordatum</name>
    <dbReference type="NCBI Taxonomy" id="2364126"/>
    <lineage>
        <taxon>Eukaryota</taxon>
        <taxon>Sar</taxon>
        <taxon>Alveolata</taxon>
        <taxon>Dinophyceae</taxon>
        <taxon>Prorocentrales</taxon>
        <taxon>Prorocentraceae</taxon>
        <taxon>Prorocentrum</taxon>
    </lineage>
</organism>
<gene>
    <name evidence="2" type="ORF">PCOR1329_LOCUS1785</name>
</gene>
<keyword evidence="3" id="KW-1185">Reference proteome</keyword>
<feature type="transmembrane region" description="Helical" evidence="1">
    <location>
        <begin position="21"/>
        <end position="39"/>
    </location>
</feature>
<feature type="transmembrane region" description="Helical" evidence="1">
    <location>
        <begin position="97"/>
        <end position="119"/>
    </location>
</feature>
<evidence type="ECO:0000256" key="1">
    <source>
        <dbReference type="SAM" id="Phobius"/>
    </source>
</evidence>